<feature type="non-terminal residue" evidence="1">
    <location>
        <position position="1"/>
    </location>
</feature>
<evidence type="ECO:0000313" key="2">
    <source>
        <dbReference type="Proteomes" id="UP001529510"/>
    </source>
</evidence>
<reference evidence="1 2" key="1">
    <citation type="submission" date="2024-05" db="EMBL/GenBank/DDBJ databases">
        <title>Genome sequencing and assembly of Indian major carp, Cirrhinus mrigala (Hamilton, 1822).</title>
        <authorList>
            <person name="Mohindra V."/>
            <person name="Chowdhury L.M."/>
            <person name="Lal K."/>
            <person name="Jena J.K."/>
        </authorList>
    </citation>
    <scope>NUCLEOTIDE SEQUENCE [LARGE SCALE GENOMIC DNA]</scope>
    <source>
        <strain evidence="1">CM1030</strain>
        <tissue evidence="1">Blood</tissue>
    </source>
</reference>
<dbReference type="Proteomes" id="UP001529510">
    <property type="component" value="Unassembled WGS sequence"/>
</dbReference>
<sequence length="60" mass="6571">LSVVAQDENSLVLSLGGKDQRLIVSAQPFRLDIVEGPQVLVSLNSRGLLAFEHLRARKDT</sequence>
<name>A0ABD0R0N8_CIRMR</name>
<accession>A0ABD0R0N8</accession>
<evidence type="ECO:0000313" key="1">
    <source>
        <dbReference type="EMBL" id="KAL0192068.1"/>
    </source>
</evidence>
<feature type="non-terminal residue" evidence="1">
    <location>
        <position position="60"/>
    </location>
</feature>
<dbReference type="EMBL" id="JAMKFB020000005">
    <property type="protein sequence ID" value="KAL0192068.1"/>
    <property type="molecule type" value="Genomic_DNA"/>
</dbReference>
<comment type="caution">
    <text evidence="1">The sequence shown here is derived from an EMBL/GenBank/DDBJ whole genome shotgun (WGS) entry which is preliminary data.</text>
</comment>
<dbReference type="AlphaFoldDB" id="A0ABD0R0N8"/>
<proteinExistence type="predicted"/>
<gene>
    <name evidence="1" type="ORF">M9458_010364</name>
</gene>
<keyword evidence="2" id="KW-1185">Reference proteome</keyword>
<protein>
    <submittedName>
        <fullName evidence="1">Uncharacterized protein</fullName>
    </submittedName>
</protein>
<organism evidence="1 2">
    <name type="scientific">Cirrhinus mrigala</name>
    <name type="common">Mrigala</name>
    <dbReference type="NCBI Taxonomy" id="683832"/>
    <lineage>
        <taxon>Eukaryota</taxon>
        <taxon>Metazoa</taxon>
        <taxon>Chordata</taxon>
        <taxon>Craniata</taxon>
        <taxon>Vertebrata</taxon>
        <taxon>Euteleostomi</taxon>
        <taxon>Actinopterygii</taxon>
        <taxon>Neopterygii</taxon>
        <taxon>Teleostei</taxon>
        <taxon>Ostariophysi</taxon>
        <taxon>Cypriniformes</taxon>
        <taxon>Cyprinidae</taxon>
        <taxon>Labeoninae</taxon>
        <taxon>Labeonini</taxon>
        <taxon>Cirrhinus</taxon>
    </lineage>
</organism>